<dbReference type="InterPro" id="IPR029044">
    <property type="entry name" value="Nucleotide-diphossugar_trans"/>
</dbReference>
<protein>
    <recommendedName>
        <fullName evidence="3">Nucleotide-diphospho-sugar transferase domain-containing protein</fullName>
    </recommendedName>
</protein>
<dbReference type="Proteomes" id="UP001265259">
    <property type="component" value="Unassembled WGS sequence"/>
</dbReference>
<keyword evidence="2" id="KW-1185">Reference proteome</keyword>
<accession>A0ABU3DDF8</accession>
<evidence type="ECO:0000313" key="1">
    <source>
        <dbReference type="EMBL" id="MDT0681736.1"/>
    </source>
</evidence>
<dbReference type="EMBL" id="JAVRHL010000001">
    <property type="protein sequence ID" value="MDT0681736.1"/>
    <property type="molecule type" value="Genomic_DNA"/>
</dbReference>
<dbReference type="SUPFAM" id="SSF53448">
    <property type="entry name" value="Nucleotide-diphospho-sugar transferases"/>
    <property type="match status" value="1"/>
</dbReference>
<evidence type="ECO:0000313" key="2">
    <source>
        <dbReference type="Proteomes" id="UP001265259"/>
    </source>
</evidence>
<name>A0ABU3DDF8_9RHOB</name>
<proteinExistence type="predicted"/>
<sequence length="284" mass="32271">MDRGFVFGAFGEPYGLLAAQAARTVRAIHPDIPIDLFADAAPDGADVFDKVHILQDAHFRPKFEALIRSRFERTLYLDSDIAMVAPVNDVFDLLGRFDVAAAHVQVRMPEDDLQTTRPIPAAYPQINTGVFGIRRSEATRAFLESCVRTLIETEAKQDQPIVRRALYEGDLRLAVLPWQYNLKNLRLLVSMHRQSLAPRIIHSSYFHRRIGDHRVPTLEEVIGPRAMAHIEAMIACDPTLGGDRREVPPMYESLPGFAFLKKLTNRRRKRQGIEFPKRLPPGLW</sequence>
<comment type="caution">
    <text evidence="1">The sequence shown here is derived from an EMBL/GenBank/DDBJ whole genome shotgun (WGS) entry which is preliminary data.</text>
</comment>
<dbReference type="RefSeq" id="WP_311689506.1">
    <property type="nucleotide sequence ID" value="NZ_JAVRHL010000001.1"/>
</dbReference>
<dbReference type="Gene3D" id="3.90.550.10">
    <property type="entry name" value="Spore Coat Polysaccharide Biosynthesis Protein SpsA, Chain A"/>
    <property type="match status" value="1"/>
</dbReference>
<evidence type="ECO:0008006" key="3">
    <source>
        <dbReference type="Google" id="ProtNLM"/>
    </source>
</evidence>
<organism evidence="1 2">
    <name type="scientific">Tropicimonas omnivorans</name>
    <dbReference type="NCBI Taxonomy" id="3075590"/>
    <lineage>
        <taxon>Bacteria</taxon>
        <taxon>Pseudomonadati</taxon>
        <taxon>Pseudomonadota</taxon>
        <taxon>Alphaproteobacteria</taxon>
        <taxon>Rhodobacterales</taxon>
        <taxon>Roseobacteraceae</taxon>
        <taxon>Tropicimonas</taxon>
    </lineage>
</organism>
<reference evidence="1 2" key="1">
    <citation type="submission" date="2023-09" db="EMBL/GenBank/DDBJ databases">
        <authorList>
            <person name="Rey-Velasco X."/>
        </authorList>
    </citation>
    <scope>NUCLEOTIDE SEQUENCE [LARGE SCALE GENOMIC DNA]</scope>
    <source>
        <strain evidence="1 2">F158</strain>
    </source>
</reference>
<gene>
    <name evidence="1" type="ORF">RM543_03485</name>
</gene>